<dbReference type="AlphaFoldDB" id="A0A5C5XPZ4"/>
<accession>A0A5C5XPZ4</accession>
<dbReference type="Proteomes" id="UP000316095">
    <property type="component" value="Unassembled WGS sequence"/>
</dbReference>
<dbReference type="EMBL" id="SJPG01000001">
    <property type="protein sequence ID" value="TWT64483.1"/>
    <property type="molecule type" value="Genomic_DNA"/>
</dbReference>
<proteinExistence type="predicted"/>
<evidence type="ECO:0008006" key="3">
    <source>
        <dbReference type="Google" id="ProtNLM"/>
    </source>
</evidence>
<name>A0A5C5XPZ4_9PLAN</name>
<organism evidence="1 2">
    <name type="scientific">Rubinisphaera italica</name>
    <dbReference type="NCBI Taxonomy" id="2527969"/>
    <lineage>
        <taxon>Bacteria</taxon>
        <taxon>Pseudomonadati</taxon>
        <taxon>Planctomycetota</taxon>
        <taxon>Planctomycetia</taxon>
        <taxon>Planctomycetales</taxon>
        <taxon>Planctomycetaceae</taxon>
        <taxon>Rubinisphaera</taxon>
    </lineage>
</organism>
<gene>
    <name evidence="1" type="ORF">Pan54_52470</name>
</gene>
<dbReference type="InterPro" id="IPR014917">
    <property type="entry name" value="DUF1800"/>
</dbReference>
<evidence type="ECO:0000313" key="1">
    <source>
        <dbReference type="EMBL" id="TWT64483.1"/>
    </source>
</evidence>
<sequence>MKSGQTNIDPEWAWSAYQPEQPEDWTQRQVAHFYRRCGFAANPEMLQSGLQKSPLQLASEQISNRQESPQVEKVSASLARSVLATADAKNLPAWWTHRLLNTSVPLLEKMTLFWHGHFATGAEKVKDAQLMFDQNQILREHALGNFGSLVHAISQDPAMLIYLDSASNRKVHPNENFAREIMELFVLGEGNYSEKDIRELARCFTGWEIRRDQFYFNRFQHDFDEKIIFNDTGTFTGEQGVDLVLKQPAGAEFIVGKLMQFFIADEGLQHPELIQPLASQFRDSGLETGALLETMLSSNLFYSDYAMGRKIRSPVDFAIGLLNSFEGTTNLLELNRGLDELGQRLFYPPNVKGWEGGRNWINSSTLLARANLMQSLLVRDETRFGGGSLSQYCKTHGVTSLQEAVDWFVEILLAVPLSEPKHSELVQRCEHGSGSFENNLRRGLGLIVSLPEYQLA</sequence>
<protein>
    <recommendedName>
        <fullName evidence="3">DUF1800 domain-containing protein</fullName>
    </recommendedName>
</protein>
<evidence type="ECO:0000313" key="2">
    <source>
        <dbReference type="Proteomes" id="UP000316095"/>
    </source>
</evidence>
<dbReference type="Pfam" id="PF08811">
    <property type="entry name" value="DUF1800"/>
    <property type="match status" value="1"/>
</dbReference>
<reference evidence="1 2" key="1">
    <citation type="submission" date="2019-02" db="EMBL/GenBank/DDBJ databases">
        <title>Deep-cultivation of Planctomycetes and their phenomic and genomic characterization uncovers novel biology.</title>
        <authorList>
            <person name="Wiegand S."/>
            <person name="Jogler M."/>
            <person name="Boedeker C."/>
            <person name="Pinto D."/>
            <person name="Vollmers J."/>
            <person name="Rivas-Marin E."/>
            <person name="Kohn T."/>
            <person name="Peeters S.H."/>
            <person name="Heuer A."/>
            <person name="Rast P."/>
            <person name="Oberbeckmann S."/>
            <person name="Bunk B."/>
            <person name="Jeske O."/>
            <person name="Meyerdierks A."/>
            <person name="Storesund J.E."/>
            <person name="Kallscheuer N."/>
            <person name="Luecker S."/>
            <person name="Lage O.M."/>
            <person name="Pohl T."/>
            <person name="Merkel B.J."/>
            <person name="Hornburger P."/>
            <person name="Mueller R.-W."/>
            <person name="Bruemmer F."/>
            <person name="Labrenz M."/>
            <person name="Spormann A.M."/>
            <person name="Op Den Camp H."/>
            <person name="Overmann J."/>
            <person name="Amann R."/>
            <person name="Jetten M.S.M."/>
            <person name="Mascher T."/>
            <person name="Medema M.H."/>
            <person name="Devos D.P."/>
            <person name="Kaster A.-K."/>
            <person name="Ovreas L."/>
            <person name="Rohde M."/>
            <person name="Galperin M.Y."/>
            <person name="Jogler C."/>
        </authorList>
    </citation>
    <scope>NUCLEOTIDE SEQUENCE [LARGE SCALE GENOMIC DNA]</scope>
    <source>
        <strain evidence="1 2">Pan54</strain>
    </source>
</reference>
<comment type="caution">
    <text evidence="1">The sequence shown here is derived from an EMBL/GenBank/DDBJ whole genome shotgun (WGS) entry which is preliminary data.</text>
</comment>
<keyword evidence="2" id="KW-1185">Reference proteome</keyword>